<feature type="transmembrane region" description="Helical" evidence="8">
    <location>
        <begin position="155"/>
        <end position="173"/>
    </location>
</feature>
<name>A0ABT2PIH1_9BURK</name>
<dbReference type="InterPro" id="IPR017871">
    <property type="entry name" value="ABC_transporter-like_CS"/>
</dbReference>
<reference evidence="11 12" key="1">
    <citation type="submission" date="2022-09" db="EMBL/GenBank/DDBJ databases">
        <title>Draft genome of isolate Be4.</title>
        <authorList>
            <person name="Sanchez-Castro I."/>
            <person name="Martinez-Rodriguez P."/>
            <person name="Descostes M."/>
            <person name="Merroun M."/>
        </authorList>
    </citation>
    <scope>NUCLEOTIDE SEQUENCE [LARGE SCALE GENOMIC DNA]</scope>
    <source>
        <strain evidence="11 12">Be4</strain>
    </source>
</reference>
<comment type="subcellular location">
    <subcellularLocation>
        <location evidence="1">Cell membrane</location>
        <topology evidence="1">Multi-pass membrane protein</topology>
    </subcellularLocation>
</comment>
<evidence type="ECO:0000313" key="12">
    <source>
        <dbReference type="Proteomes" id="UP001525968"/>
    </source>
</evidence>
<feature type="transmembrane region" description="Helical" evidence="8">
    <location>
        <begin position="246"/>
        <end position="264"/>
    </location>
</feature>
<gene>
    <name evidence="11" type="ORF">N0K08_00120</name>
</gene>
<dbReference type="InterPro" id="IPR027417">
    <property type="entry name" value="P-loop_NTPase"/>
</dbReference>
<keyword evidence="12" id="KW-1185">Reference proteome</keyword>
<keyword evidence="5" id="KW-0067">ATP-binding</keyword>
<evidence type="ECO:0000256" key="4">
    <source>
        <dbReference type="ARBA" id="ARBA00022741"/>
    </source>
</evidence>
<feature type="transmembrane region" description="Helical" evidence="8">
    <location>
        <begin position="55"/>
        <end position="75"/>
    </location>
</feature>
<feature type="transmembrane region" description="Helical" evidence="8">
    <location>
        <begin position="127"/>
        <end position="149"/>
    </location>
</feature>
<dbReference type="PROSITE" id="PS00211">
    <property type="entry name" value="ABC_TRANSPORTER_1"/>
    <property type="match status" value="1"/>
</dbReference>
<dbReference type="PROSITE" id="PS50893">
    <property type="entry name" value="ABC_TRANSPORTER_2"/>
    <property type="match status" value="1"/>
</dbReference>
<evidence type="ECO:0000256" key="2">
    <source>
        <dbReference type="ARBA" id="ARBA00022475"/>
    </source>
</evidence>
<comment type="caution">
    <text evidence="11">The sequence shown here is derived from an EMBL/GenBank/DDBJ whole genome shotgun (WGS) entry which is preliminary data.</text>
</comment>
<evidence type="ECO:0000256" key="6">
    <source>
        <dbReference type="ARBA" id="ARBA00022989"/>
    </source>
</evidence>
<dbReference type="InterPro" id="IPR003439">
    <property type="entry name" value="ABC_transporter-like_ATP-bd"/>
</dbReference>
<dbReference type="PROSITE" id="PS50929">
    <property type="entry name" value="ABC_TM1F"/>
    <property type="match status" value="1"/>
</dbReference>
<keyword evidence="3 8" id="KW-0812">Transmembrane</keyword>
<dbReference type="NCBIfam" id="TIGR01842">
    <property type="entry name" value="type_I_sec_PrtD"/>
    <property type="match status" value="1"/>
</dbReference>
<feature type="domain" description="ABC transmembrane type-1" evidence="10">
    <location>
        <begin position="27"/>
        <end position="301"/>
    </location>
</feature>
<accession>A0ABT2PIH1</accession>
<evidence type="ECO:0000256" key="7">
    <source>
        <dbReference type="ARBA" id="ARBA00023136"/>
    </source>
</evidence>
<evidence type="ECO:0000256" key="3">
    <source>
        <dbReference type="ARBA" id="ARBA00022692"/>
    </source>
</evidence>
<organism evidence="11 12">
    <name type="scientific">Acidovorax bellezanensis</name>
    <dbReference type="NCBI Taxonomy" id="2976702"/>
    <lineage>
        <taxon>Bacteria</taxon>
        <taxon>Pseudomonadati</taxon>
        <taxon>Pseudomonadota</taxon>
        <taxon>Betaproteobacteria</taxon>
        <taxon>Burkholderiales</taxon>
        <taxon>Comamonadaceae</taxon>
        <taxon>Acidovorax</taxon>
    </lineage>
</organism>
<dbReference type="PANTHER" id="PTHR24221">
    <property type="entry name" value="ATP-BINDING CASSETTE SUB-FAMILY B"/>
    <property type="match status" value="1"/>
</dbReference>
<dbReference type="Gene3D" id="3.40.50.300">
    <property type="entry name" value="P-loop containing nucleotide triphosphate hydrolases"/>
    <property type="match status" value="1"/>
</dbReference>
<dbReference type="InterPro" id="IPR010128">
    <property type="entry name" value="ATPase_T1SS_PrtD-like"/>
</dbReference>
<dbReference type="SMART" id="SM00382">
    <property type="entry name" value="AAA"/>
    <property type="match status" value="1"/>
</dbReference>
<evidence type="ECO:0000259" key="9">
    <source>
        <dbReference type="PROSITE" id="PS50893"/>
    </source>
</evidence>
<dbReference type="RefSeq" id="WP_261497972.1">
    <property type="nucleotide sequence ID" value="NZ_JAODYH010000001.1"/>
</dbReference>
<dbReference type="InterPro" id="IPR039421">
    <property type="entry name" value="Type_1_exporter"/>
</dbReference>
<dbReference type="EMBL" id="JAODYH010000001">
    <property type="protein sequence ID" value="MCT9809032.1"/>
    <property type="molecule type" value="Genomic_DNA"/>
</dbReference>
<feature type="domain" description="ABC transporter" evidence="9">
    <location>
        <begin position="332"/>
        <end position="567"/>
    </location>
</feature>
<dbReference type="SUPFAM" id="SSF52540">
    <property type="entry name" value="P-loop containing nucleoside triphosphate hydrolases"/>
    <property type="match status" value="1"/>
</dbReference>
<dbReference type="InterPro" id="IPR036640">
    <property type="entry name" value="ABC1_TM_sf"/>
</dbReference>
<evidence type="ECO:0000256" key="8">
    <source>
        <dbReference type="SAM" id="Phobius"/>
    </source>
</evidence>
<dbReference type="SUPFAM" id="SSF90123">
    <property type="entry name" value="ABC transporter transmembrane region"/>
    <property type="match status" value="1"/>
</dbReference>
<dbReference type="Proteomes" id="UP001525968">
    <property type="component" value="Unassembled WGS sequence"/>
</dbReference>
<evidence type="ECO:0000259" key="10">
    <source>
        <dbReference type="PROSITE" id="PS50929"/>
    </source>
</evidence>
<keyword evidence="2" id="KW-1003">Cell membrane</keyword>
<dbReference type="Pfam" id="PF00005">
    <property type="entry name" value="ABC_tran"/>
    <property type="match status" value="1"/>
</dbReference>
<keyword evidence="6 8" id="KW-1133">Transmembrane helix</keyword>
<feature type="transmembrane region" description="Helical" evidence="8">
    <location>
        <begin position="20"/>
        <end position="43"/>
    </location>
</feature>
<keyword evidence="7 8" id="KW-0472">Membrane</keyword>
<dbReference type="InterPro" id="IPR003593">
    <property type="entry name" value="AAA+_ATPase"/>
</dbReference>
<dbReference type="Gene3D" id="1.20.1560.10">
    <property type="entry name" value="ABC transporter type 1, transmembrane domain"/>
    <property type="match status" value="1"/>
</dbReference>
<proteinExistence type="predicted"/>
<dbReference type="PANTHER" id="PTHR24221:SF248">
    <property type="entry name" value="ABC TRANSPORTER TRANSMEMBRANE REGION"/>
    <property type="match status" value="1"/>
</dbReference>
<evidence type="ECO:0000313" key="11">
    <source>
        <dbReference type="EMBL" id="MCT9809032.1"/>
    </source>
</evidence>
<evidence type="ECO:0000256" key="5">
    <source>
        <dbReference type="ARBA" id="ARBA00022840"/>
    </source>
</evidence>
<sequence length="576" mass="61599">MTTPASRCELRAALTPLKPYFLRAAWFSLLAGLLVLAPSVYMLEVYDRVVNSRNHFTLLMLTVAVLGAYALMEVLEWARSEIMRGASAALDAQLGERVFNAIFAARAQRIAGGNAQPLNDFRVVRDFLFSPALLALMEAPIALVMMVLLFLISPVLGWSAVVFALLQVTVAWCNERRTKPPLMQANRSAMEAQQYAQGSLRNAEVVEGMGMLHDMQARWQDLQQTFLSLQAQASRSAGGFQALGKLLQNILGSLLLGLGCWLLLHNQLNGGGGMMIIASILGGRMLAPLVQMVSQWQSVVNVRDAWARLRQLLQAVPARSPGMALPAPLGRLQVEQLMASAPGTQSPILRGIALQLEPGEVLAVVGPSASGKTCLARLLVGLWPASSGKVRLDGADIHAWDKQELGPHLGYLPQGVELLEGTVAENIARFGPVEPAKVEAAARAVGLHAFILGLPGGYDSPLGEDGARLSGGQRQRMALARALYGDPVLVVLDEPNSSLDDAGDAALSQAIRDASTRGTTFVVITHRTSVLGVAHKMLVLRDGRQQAFGPRAEVMATLTQAAQQAAALPAPQPQAA</sequence>
<protein>
    <submittedName>
        <fullName evidence="11">Type I secretion system permease/ATPase</fullName>
    </submittedName>
</protein>
<keyword evidence="4" id="KW-0547">Nucleotide-binding</keyword>
<dbReference type="InterPro" id="IPR011527">
    <property type="entry name" value="ABC1_TM_dom"/>
</dbReference>
<evidence type="ECO:0000256" key="1">
    <source>
        <dbReference type="ARBA" id="ARBA00004651"/>
    </source>
</evidence>
<dbReference type="Pfam" id="PF00664">
    <property type="entry name" value="ABC_membrane"/>
    <property type="match status" value="1"/>
</dbReference>